<dbReference type="InterPro" id="IPR035965">
    <property type="entry name" value="PAS-like_dom_sf"/>
</dbReference>
<feature type="domain" description="PAS" evidence="4">
    <location>
        <begin position="233"/>
        <end position="282"/>
    </location>
</feature>
<name>A0A4R6QMP0_9BURK</name>
<gene>
    <name evidence="7" type="ORF">DES47_105532</name>
</gene>
<dbReference type="SMART" id="SM00267">
    <property type="entry name" value="GGDEF"/>
    <property type="match status" value="1"/>
</dbReference>
<dbReference type="InterPro" id="IPR050469">
    <property type="entry name" value="Diguanylate_Cyclase"/>
</dbReference>
<evidence type="ECO:0000313" key="8">
    <source>
        <dbReference type="Proteomes" id="UP000295361"/>
    </source>
</evidence>
<evidence type="ECO:0000256" key="2">
    <source>
        <dbReference type="ARBA" id="ARBA00034247"/>
    </source>
</evidence>
<proteinExistence type="predicted"/>
<dbReference type="OrthoDB" id="9813903at2"/>
<dbReference type="Gene3D" id="3.30.70.270">
    <property type="match status" value="1"/>
</dbReference>
<dbReference type="EC" id="2.7.7.65" evidence="1"/>
<keyword evidence="3" id="KW-0812">Transmembrane</keyword>
<keyword evidence="8" id="KW-1185">Reference proteome</keyword>
<dbReference type="Proteomes" id="UP000295361">
    <property type="component" value="Unassembled WGS sequence"/>
</dbReference>
<organism evidence="7 8">
    <name type="scientific">Roseateles toxinivorans</name>
    <dbReference type="NCBI Taxonomy" id="270368"/>
    <lineage>
        <taxon>Bacteria</taxon>
        <taxon>Pseudomonadati</taxon>
        <taxon>Pseudomonadota</taxon>
        <taxon>Betaproteobacteria</taxon>
        <taxon>Burkholderiales</taxon>
        <taxon>Sphaerotilaceae</taxon>
        <taxon>Roseateles</taxon>
    </lineage>
</organism>
<dbReference type="RefSeq" id="WP_133702681.1">
    <property type="nucleotide sequence ID" value="NZ_SNXS01000005.1"/>
</dbReference>
<evidence type="ECO:0000259" key="6">
    <source>
        <dbReference type="PROSITE" id="PS50887"/>
    </source>
</evidence>
<dbReference type="NCBIfam" id="TIGR00254">
    <property type="entry name" value="GGDEF"/>
    <property type="match status" value="1"/>
</dbReference>
<dbReference type="PANTHER" id="PTHR45138:SF9">
    <property type="entry name" value="DIGUANYLATE CYCLASE DGCM-RELATED"/>
    <property type="match status" value="1"/>
</dbReference>
<dbReference type="CDD" id="cd00130">
    <property type="entry name" value="PAS"/>
    <property type="match status" value="1"/>
</dbReference>
<dbReference type="SUPFAM" id="SSF55785">
    <property type="entry name" value="PYP-like sensor domain (PAS domain)"/>
    <property type="match status" value="2"/>
</dbReference>
<dbReference type="Gene3D" id="3.30.450.20">
    <property type="entry name" value="PAS domain"/>
    <property type="match status" value="2"/>
</dbReference>
<evidence type="ECO:0000259" key="4">
    <source>
        <dbReference type="PROSITE" id="PS50112"/>
    </source>
</evidence>
<dbReference type="InParanoid" id="A0A4R6QMP0"/>
<dbReference type="GO" id="GO:0052621">
    <property type="term" value="F:diguanylate cyclase activity"/>
    <property type="evidence" value="ECO:0007669"/>
    <property type="project" value="UniProtKB-EC"/>
</dbReference>
<dbReference type="GO" id="GO:1902201">
    <property type="term" value="P:negative regulation of bacterial-type flagellum-dependent cell motility"/>
    <property type="evidence" value="ECO:0007669"/>
    <property type="project" value="TreeGrafter"/>
</dbReference>
<feature type="domain" description="GGDEF" evidence="6">
    <location>
        <begin position="399"/>
        <end position="536"/>
    </location>
</feature>
<keyword evidence="3" id="KW-1133">Transmembrane helix</keyword>
<dbReference type="SMART" id="SM00086">
    <property type="entry name" value="PAC"/>
    <property type="match status" value="1"/>
</dbReference>
<dbReference type="EMBL" id="SNXS01000005">
    <property type="protein sequence ID" value="TDP63525.1"/>
    <property type="molecule type" value="Genomic_DNA"/>
</dbReference>
<feature type="transmembrane region" description="Helical" evidence="3">
    <location>
        <begin position="50"/>
        <end position="69"/>
    </location>
</feature>
<dbReference type="Pfam" id="PF00990">
    <property type="entry name" value="GGDEF"/>
    <property type="match status" value="1"/>
</dbReference>
<dbReference type="PANTHER" id="PTHR45138">
    <property type="entry name" value="REGULATORY COMPONENTS OF SENSORY TRANSDUCTION SYSTEM"/>
    <property type="match status" value="1"/>
</dbReference>
<evidence type="ECO:0000256" key="3">
    <source>
        <dbReference type="SAM" id="Phobius"/>
    </source>
</evidence>
<dbReference type="Pfam" id="PF12860">
    <property type="entry name" value="PAS_7"/>
    <property type="match status" value="1"/>
</dbReference>
<evidence type="ECO:0000313" key="7">
    <source>
        <dbReference type="EMBL" id="TDP63525.1"/>
    </source>
</evidence>
<comment type="caution">
    <text evidence="7">The sequence shown here is derived from an EMBL/GenBank/DDBJ whole genome shotgun (WGS) entry which is preliminary data.</text>
</comment>
<dbReference type="SMART" id="SM00091">
    <property type="entry name" value="PAS"/>
    <property type="match status" value="2"/>
</dbReference>
<feature type="domain" description="PAC" evidence="5">
    <location>
        <begin position="310"/>
        <end position="360"/>
    </location>
</feature>
<keyword evidence="3" id="KW-0472">Membrane</keyword>
<dbReference type="CDD" id="cd01949">
    <property type="entry name" value="GGDEF"/>
    <property type="match status" value="1"/>
</dbReference>
<evidence type="ECO:0000256" key="1">
    <source>
        <dbReference type="ARBA" id="ARBA00012528"/>
    </source>
</evidence>
<dbReference type="InterPro" id="IPR000160">
    <property type="entry name" value="GGDEF_dom"/>
</dbReference>
<evidence type="ECO:0000259" key="5">
    <source>
        <dbReference type="PROSITE" id="PS50113"/>
    </source>
</evidence>
<dbReference type="NCBIfam" id="TIGR00229">
    <property type="entry name" value="sensory_box"/>
    <property type="match status" value="1"/>
</dbReference>
<dbReference type="InterPro" id="IPR029787">
    <property type="entry name" value="Nucleotide_cyclase"/>
</dbReference>
<dbReference type="PROSITE" id="PS50112">
    <property type="entry name" value="PAS"/>
    <property type="match status" value="1"/>
</dbReference>
<dbReference type="GO" id="GO:0043709">
    <property type="term" value="P:cell adhesion involved in single-species biofilm formation"/>
    <property type="evidence" value="ECO:0007669"/>
    <property type="project" value="TreeGrafter"/>
</dbReference>
<dbReference type="InterPro" id="IPR000700">
    <property type="entry name" value="PAS-assoc_C"/>
</dbReference>
<feature type="transmembrane region" description="Helical" evidence="3">
    <location>
        <begin position="21"/>
        <end position="44"/>
    </location>
</feature>
<comment type="catalytic activity">
    <reaction evidence="2">
        <text>2 GTP = 3',3'-c-di-GMP + 2 diphosphate</text>
        <dbReference type="Rhea" id="RHEA:24898"/>
        <dbReference type="ChEBI" id="CHEBI:33019"/>
        <dbReference type="ChEBI" id="CHEBI:37565"/>
        <dbReference type="ChEBI" id="CHEBI:58805"/>
        <dbReference type="EC" id="2.7.7.65"/>
    </reaction>
</comment>
<dbReference type="InterPro" id="IPR013767">
    <property type="entry name" value="PAS_fold"/>
</dbReference>
<dbReference type="FunFam" id="3.30.70.270:FF:000001">
    <property type="entry name" value="Diguanylate cyclase domain protein"/>
    <property type="match status" value="1"/>
</dbReference>
<sequence length="537" mass="58578">MSRTTVAKPKSRASPHRSGGTLSLGADLLLAALALLALGVLALTGQTLSIVVQLGLAGLGALSVLGLGLRAMLAQRSAVTVARDSVHSDLLTETQQANQRLEDAINALPEGFAYYDRDDKLVVCNQRYRELYPEMAMQLLTGVSFEQTLRFGVGRAQFPEAEGRADAWIAERLERHRRADGTPFVVKLPGSRWVRINERRTAEGALTSFHTFVTDLMRREQELVAVNARLAESEARIQSIFESAVVAVVVFDERGRILSANASTERLFGFPVPAIIGQSVLMFTDAPGGVRNELELAEFMADRLPAMLGQSRDVKLRHRDGHILTVNLGVTEARAGEQRQFVAMMRDISQQVAQQQALRDANDRLEHLSSTDALTGLANRRKFEAQLQAEWMRGARQRTPLALLVADVDHFKRYNDHYGHVAGDACLQQVAKVLGRFARRSGDLAARYGGEEFALLLPALDAAAAMRVAEACVQEVLAAQIPHAAAPDLAVVSLSIGVVSLLPNAEHTPSHLIEQADKALYRAKAEGRSRAMLHSVG</sequence>
<dbReference type="GO" id="GO:0006355">
    <property type="term" value="P:regulation of DNA-templated transcription"/>
    <property type="evidence" value="ECO:0007669"/>
    <property type="project" value="InterPro"/>
</dbReference>
<dbReference type="InterPro" id="IPR043128">
    <property type="entry name" value="Rev_trsase/Diguanyl_cyclase"/>
</dbReference>
<dbReference type="GO" id="GO:0005886">
    <property type="term" value="C:plasma membrane"/>
    <property type="evidence" value="ECO:0007669"/>
    <property type="project" value="TreeGrafter"/>
</dbReference>
<protein>
    <recommendedName>
        <fullName evidence="1">diguanylate cyclase</fullName>
        <ecNumber evidence="1">2.7.7.65</ecNumber>
    </recommendedName>
</protein>
<dbReference type="InterPro" id="IPR000014">
    <property type="entry name" value="PAS"/>
</dbReference>
<reference evidence="7 8" key="1">
    <citation type="submission" date="2019-03" db="EMBL/GenBank/DDBJ databases">
        <title>Genomic Encyclopedia of Type Strains, Phase IV (KMG-IV): sequencing the most valuable type-strain genomes for metagenomic binning, comparative biology and taxonomic classification.</title>
        <authorList>
            <person name="Goeker M."/>
        </authorList>
    </citation>
    <scope>NUCLEOTIDE SEQUENCE [LARGE SCALE GENOMIC DNA]</scope>
    <source>
        <strain evidence="7 8">DSM 16998</strain>
    </source>
</reference>
<dbReference type="AlphaFoldDB" id="A0A4R6QMP0"/>
<dbReference type="PROSITE" id="PS50887">
    <property type="entry name" value="GGDEF"/>
    <property type="match status" value="1"/>
</dbReference>
<dbReference type="PROSITE" id="PS50113">
    <property type="entry name" value="PAC"/>
    <property type="match status" value="1"/>
</dbReference>
<dbReference type="InterPro" id="IPR001610">
    <property type="entry name" value="PAC"/>
</dbReference>
<dbReference type="SUPFAM" id="SSF55073">
    <property type="entry name" value="Nucleotide cyclase"/>
    <property type="match status" value="1"/>
</dbReference>
<accession>A0A4R6QMP0</accession>
<dbReference type="Pfam" id="PF00989">
    <property type="entry name" value="PAS"/>
    <property type="match status" value="1"/>
</dbReference>